<sequence length="471" mass="54418">MPAPSFSRSPSLLREIELPIVPKPYGPIRYQDTPENARNLFVPQLNLDTYERSISLCQKARLYRRADEMMRHARQNADVEPSESTWESDMRADLFGEIRNDYRLAIDKTPVYFVDDLDSRLMPAVKHRIPDYSLGLSTVRRDVYYSRGPRSVDWPSSLIRERIENQTAYRSCGLIGDPNWGKNVLVFPWAVYEAKKNNSGSATAREQLHESMAVYLGMLHDLCRDPEDPNKYQRDAPECHQIFGILSKAQNVEVYRMVSSYPNIAVTKIWSGHVTRKTASLELVALVDQLHEYAVTIHREMVARHLKPWLYKTEQKMEYIKRTLKATGSIASSGTRLFDLHYARCPKSQPYWMQLERTAKPGTPRKVKKYDVQAYKALRWPSNSKTRARHDIKQALLKDIRRNMLDIITKSRQLEATLSNILYSAPKGSNKKKRKLGDNFCELYSSPKRPRVDGTRSTTSSSTRVVIEIDD</sequence>
<keyword evidence="2" id="KW-1185">Reference proteome</keyword>
<evidence type="ECO:0000313" key="2">
    <source>
        <dbReference type="Proteomes" id="UP000250266"/>
    </source>
</evidence>
<evidence type="ECO:0000313" key="1">
    <source>
        <dbReference type="EMBL" id="OCK83529.1"/>
    </source>
</evidence>
<accession>A0A8E2EGR9</accession>
<dbReference type="EMBL" id="KV744859">
    <property type="protein sequence ID" value="OCK83529.1"/>
    <property type="molecule type" value="Genomic_DNA"/>
</dbReference>
<gene>
    <name evidence="1" type="ORF">K432DRAFT_346972</name>
</gene>
<protein>
    <submittedName>
        <fullName evidence="1">Uncharacterized protein</fullName>
    </submittedName>
</protein>
<dbReference type="Proteomes" id="UP000250266">
    <property type="component" value="Unassembled WGS sequence"/>
</dbReference>
<organism evidence="1 2">
    <name type="scientific">Lepidopterella palustris CBS 459.81</name>
    <dbReference type="NCBI Taxonomy" id="1314670"/>
    <lineage>
        <taxon>Eukaryota</taxon>
        <taxon>Fungi</taxon>
        <taxon>Dikarya</taxon>
        <taxon>Ascomycota</taxon>
        <taxon>Pezizomycotina</taxon>
        <taxon>Dothideomycetes</taxon>
        <taxon>Pleosporomycetidae</taxon>
        <taxon>Mytilinidiales</taxon>
        <taxon>Argynnaceae</taxon>
        <taxon>Lepidopterella</taxon>
    </lineage>
</organism>
<proteinExistence type="predicted"/>
<reference evidence="1 2" key="1">
    <citation type="journal article" date="2016" name="Nat. Commun.">
        <title>Ectomycorrhizal ecology is imprinted in the genome of the dominant symbiotic fungus Cenococcum geophilum.</title>
        <authorList>
            <consortium name="DOE Joint Genome Institute"/>
            <person name="Peter M."/>
            <person name="Kohler A."/>
            <person name="Ohm R.A."/>
            <person name="Kuo A."/>
            <person name="Krutzmann J."/>
            <person name="Morin E."/>
            <person name="Arend M."/>
            <person name="Barry K.W."/>
            <person name="Binder M."/>
            <person name="Choi C."/>
            <person name="Clum A."/>
            <person name="Copeland A."/>
            <person name="Grisel N."/>
            <person name="Haridas S."/>
            <person name="Kipfer T."/>
            <person name="LaButti K."/>
            <person name="Lindquist E."/>
            <person name="Lipzen A."/>
            <person name="Maire R."/>
            <person name="Meier B."/>
            <person name="Mihaltcheva S."/>
            <person name="Molinier V."/>
            <person name="Murat C."/>
            <person name="Poggeler S."/>
            <person name="Quandt C.A."/>
            <person name="Sperisen C."/>
            <person name="Tritt A."/>
            <person name="Tisserant E."/>
            <person name="Crous P.W."/>
            <person name="Henrissat B."/>
            <person name="Nehls U."/>
            <person name="Egli S."/>
            <person name="Spatafora J.W."/>
            <person name="Grigoriev I.V."/>
            <person name="Martin F.M."/>
        </authorList>
    </citation>
    <scope>NUCLEOTIDE SEQUENCE [LARGE SCALE GENOMIC DNA]</scope>
    <source>
        <strain evidence="1 2">CBS 459.81</strain>
    </source>
</reference>
<dbReference type="AlphaFoldDB" id="A0A8E2EGR9"/>
<dbReference type="OrthoDB" id="191139at2759"/>
<name>A0A8E2EGR9_9PEZI</name>